<accession>A0A8B7PES8</accession>
<dbReference type="InterPro" id="IPR041679">
    <property type="entry name" value="DNA2/NAM7-like_C"/>
</dbReference>
<evidence type="ECO:0000259" key="10">
    <source>
        <dbReference type="Pfam" id="PF13086"/>
    </source>
</evidence>
<comment type="similarity">
    <text evidence="2">Belongs to the DNA2/NAM7 helicase family. SDE3 subfamily.</text>
</comment>
<dbReference type="SUPFAM" id="SSF52540">
    <property type="entry name" value="P-loop containing nucleoside triphosphate hydrolases"/>
    <property type="match status" value="1"/>
</dbReference>
<feature type="domain" description="DNA2/NAM7 helicase helicase" evidence="10">
    <location>
        <begin position="429"/>
        <end position="526"/>
    </location>
</feature>
<feature type="domain" description="DNA2/NAM7 helicase-like C-terminal" evidence="11">
    <location>
        <begin position="634"/>
        <end position="836"/>
    </location>
</feature>
<keyword evidence="14" id="KW-1185">Reference proteome</keyword>
<keyword evidence="4" id="KW-0963">Cytoplasm</keyword>
<dbReference type="KEGG" id="hazt:108680333"/>
<dbReference type="AlphaFoldDB" id="A0A8B7PES8"/>
<dbReference type="EC" id="3.6.4.13" evidence="3"/>
<dbReference type="PANTHER" id="PTHR45418">
    <property type="entry name" value="CANCER/TESTIS ANTIGEN 55"/>
    <property type="match status" value="1"/>
</dbReference>
<dbReference type="CDD" id="cd18808">
    <property type="entry name" value="SF1_C_Upf1"/>
    <property type="match status" value="1"/>
</dbReference>
<keyword evidence="7 15" id="KW-0347">Helicase</keyword>
<comment type="subcellular location">
    <subcellularLocation>
        <location evidence="1">Cytoplasm</location>
    </subcellularLocation>
</comment>
<dbReference type="Pfam" id="PF21634">
    <property type="entry name" value="MOV-10_beta-barrel"/>
    <property type="match status" value="1"/>
</dbReference>
<evidence type="ECO:0000256" key="5">
    <source>
        <dbReference type="ARBA" id="ARBA00022741"/>
    </source>
</evidence>
<dbReference type="Pfam" id="PF13087">
    <property type="entry name" value="AAA_12"/>
    <property type="match status" value="1"/>
</dbReference>
<organism evidence="14 15">
    <name type="scientific">Hyalella azteca</name>
    <name type="common">Amphipod</name>
    <dbReference type="NCBI Taxonomy" id="294128"/>
    <lineage>
        <taxon>Eukaryota</taxon>
        <taxon>Metazoa</taxon>
        <taxon>Ecdysozoa</taxon>
        <taxon>Arthropoda</taxon>
        <taxon>Crustacea</taxon>
        <taxon>Multicrustacea</taxon>
        <taxon>Malacostraca</taxon>
        <taxon>Eumalacostraca</taxon>
        <taxon>Peracarida</taxon>
        <taxon>Amphipoda</taxon>
        <taxon>Senticaudata</taxon>
        <taxon>Talitrida</taxon>
        <taxon>Talitroidea</taxon>
        <taxon>Hyalellidae</taxon>
        <taxon>Hyalella</taxon>
    </lineage>
</organism>
<evidence type="ECO:0000313" key="15">
    <source>
        <dbReference type="RefSeq" id="XP_018024623.1"/>
    </source>
</evidence>
<dbReference type="InterPro" id="IPR049077">
    <property type="entry name" value="MOV-10_Ig-like"/>
</dbReference>
<keyword evidence="5" id="KW-0547">Nucleotide-binding</keyword>
<keyword evidence="8" id="KW-0067">ATP-binding</keyword>
<dbReference type="OrthoDB" id="6513042at2759"/>
<evidence type="ECO:0000256" key="9">
    <source>
        <dbReference type="ARBA" id="ARBA00047984"/>
    </source>
</evidence>
<dbReference type="Proteomes" id="UP000694843">
    <property type="component" value="Unplaced"/>
</dbReference>
<sequence>MRNWADKPRCSICQKEFVDMTMKDQHLTSLQHRKRVMQVFYTRHRTAWAAKKHAIQVTTEPPHAQAGEKISIVVRDDNAPQVNIKIKNVTRGNLRLELFEKLHSCSNLILKDHHGLCSSIVKIELEPDAEYCIEFSAVQPGKGCYEVPVFLQFRCSGKDREIEHQMFLLCIDYLTEDVLSVPAEVLSTDEESKIEKRRKAPSVPTPKLYLPGRVMEGGTPSAEFKFLYPYPEYLRELVVVNFNEKFISDDLLKRELSKLKEFGRRGLRKENYHEWFEIQLWIEEIEREINLQHFHLDGVTMIINETDRIATLHVPGVAEKHPAILTGDSVFVRLPSEVPSVPYEGIVHDVVFIDETLHLGFGDEFLFKYRTGMKVNVQFWFSRSNFIRCHAALQHASKILRILFPTPSLTINEGKLKKIEFCDPRVGQNKMQRQAVEAIVNRVSAPAPYIIFGPPGTGKTSTMVEAIKQVYKQNVNDNILVCGPSNASCDILTEGLLKHISANKILRVNARSRGRAGISDKVWKVSSHEGNFSTIPTMDMLRSYNIVIATYSTAYRVLPLMREKSTECAYTHVFLDECGYTVEPEALIPLLAFPKMVVLAGDPCQLGPVVTNMNALKISLFKGPKKDLQKGFRMDQSLLERLMALPMYKSNAGHYNHQYITKLVNNYRSHARILEIPNKLFYEDQLVARGDRNVLNSMLNWNKLANKKSRLPNPDIPIVFHFVNGREERRANNPSFFNVFEVARVVQYVRRLMREMRVKPEDIGIVTPYREQMRKIRDALDARLGRVTSALRIGTPEVFQGDERRVVIVSTVRANPERLIAGDNITAQLGFLSNPKVWRLPVQPQGMMASSTTPRYDGFLSNPKVWRLPVQPQGMEASCPTPRYGGFLYNPKVWRLPLQPQGMEASSTTPRYGGFLYNPKRTQQPTLFTSAHPPDVVGCSSIHNSIHTRWISGIHSSIHTRWIPETRRTPVTCV</sequence>
<feature type="domain" description="Helicase MOV-10 Ig-like" evidence="12">
    <location>
        <begin position="45"/>
        <end position="157"/>
    </location>
</feature>
<dbReference type="InterPro" id="IPR027417">
    <property type="entry name" value="P-loop_NTPase"/>
</dbReference>
<evidence type="ECO:0000256" key="2">
    <source>
        <dbReference type="ARBA" id="ARBA00005601"/>
    </source>
</evidence>
<dbReference type="GO" id="GO:0003724">
    <property type="term" value="F:RNA helicase activity"/>
    <property type="evidence" value="ECO:0007669"/>
    <property type="project" value="UniProtKB-EC"/>
</dbReference>
<dbReference type="Pfam" id="PF13086">
    <property type="entry name" value="AAA_11"/>
    <property type="match status" value="2"/>
</dbReference>
<dbReference type="PANTHER" id="PTHR45418:SF1">
    <property type="entry name" value="CANCER_TESTIS ANTIGEN 55"/>
    <property type="match status" value="1"/>
</dbReference>
<evidence type="ECO:0000256" key="7">
    <source>
        <dbReference type="ARBA" id="ARBA00022806"/>
    </source>
</evidence>
<dbReference type="InterPro" id="IPR041677">
    <property type="entry name" value="DNA2/NAM7_AAA_11"/>
</dbReference>
<gene>
    <name evidence="15" type="primary">LOC108680333</name>
</gene>
<evidence type="ECO:0000256" key="3">
    <source>
        <dbReference type="ARBA" id="ARBA00012552"/>
    </source>
</evidence>
<evidence type="ECO:0000259" key="12">
    <source>
        <dbReference type="Pfam" id="PF21633"/>
    </source>
</evidence>
<comment type="catalytic activity">
    <reaction evidence="9">
        <text>ATP + H2O = ADP + phosphate + H(+)</text>
        <dbReference type="Rhea" id="RHEA:13065"/>
        <dbReference type="ChEBI" id="CHEBI:15377"/>
        <dbReference type="ChEBI" id="CHEBI:15378"/>
        <dbReference type="ChEBI" id="CHEBI:30616"/>
        <dbReference type="ChEBI" id="CHEBI:43474"/>
        <dbReference type="ChEBI" id="CHEBI:456216"/>
        <dbReference type="EC" id="3.6.4.13"/>
    </reaction>
</comment>
<feature type="domain" description="DNA2/NAM7 helicase helicase" evidence="10">
    <location>
        <begin position="538"/>
        <end position="611"/>
    </location>
</feature>
<proteinExistence type="inferred from homology"/>
<dbReference type="InterPro" id="IPR049080">
    <property type="entry name" value="MOV-10-like_beta-barrel"/>
</dbReference>
<dbReference type="GeneID" id="108680333"/>
<dbReference type="InterPro" id="IPR047187">
    <property type="entry name" value="SF1_C_Upf1"/>
</dbReference>
<evidence type="ECO:0000256" key="6">
    <source>
        <dbReference type="ARBA" id="ARBA00022801"/>
    </source>
</evidence>
<evidence type="ECO:0000259" key="13">
    <source>
        <dbReference type="Pfam" id="PF21634"/>
    </source>
</evidence>
<evidence type="ECO:0000256" key="4">
    <source>
        <dbReference type="ARBA" id="ARBA00022490"/>
    </source>
</evidence>
<dbReference type="GO" id="GO:0016787">
    <property type="term" value="F:hydrolase activity"/>
    <property type="evidence" value="ECO:0007669"/>
    <property type="project" value="UniProtKB-KW"/>
</dbReference>
<evidence type="ECO:0000256" key="1">
    <source>
        <dbReference type="ARBA" id="ARBA00004496"/>
    </source>
</evidence>
<protein>
    <recommendedName>
        <fullName evidence="3">RNA helicase</fullName>
        <ecNumber evidence="3">3.6.4.13</ecNumber>
    </recommendedName>
</protein>
<feature type="domain" description="Helicase MOV-10-like beta-barrel" evidence="13">
    <location>
        <begin position="297"/>
        <end position="379"/>
    </location>
</feature>
<reference evidence="15" key="1">
    <citation type="submission" date="2025-08" db="UniProtKB">
        <authorList>
            <consortium name="RefSeq"/>
        </authorList>
    </citation>
    <scope>IDENTIFICATION</scope>
    <source>
        <tissue evidence="15">Whole organism</tissue>
    </source>
</reference>
<name>A0A8B7PES8_HYAAZ</name>
<dbReference type="Gene3D" id="3.40.50.300">
    <property type="entry name" value="P-loop containing nucleotide triphosphate hydrolases"/>
    <property type="match status" value="2"/>
</dbReference>
<dbReference type="Pfam" id="PF21633">
    <property type="entry name" value="MOV-10_Ig-like"/>
    <property type="match status" value="1"/>
</dbReference>
<keyword evidence="6" id="KW-0378">Hydrolase</keyword>
<evidence type="ECO:0000259" key="11">
    <source>
        <dbReference type="Pfam" id="PF13087"/>
    </source>
</evidence>
<evidence type="ECO:0000256" key="8">
    <source>
        <dbReference type="ARBA" id="ARBA00022840"/>
    </source>
</evidence>
<dbReference type="GO" id="GO:0005737">
    <property type="term" value="C:cytoplasm"/>
    <property type="evidence" value="ECO:0007669"/>
    <property type="project" value="UniProtKB-SubCell"/>
</dbReference>
<dbReference type="GO" id="GO:0005524">
    <property type="term" value="F:ATP binding"/>
    <property type="evidence" value="ECO:0007669"/>
    <property type="project" value="UniProtKB-KW"/>
</dbReference>
<evidence type="ECO:0000313" key="14">
    <source>
        <dbReference type="Proteomes" id="UP000694843"/>
    </source>
</evidence>
<dbReference type="RefSeq" id="XP_018024623.1">
    <property type="nucleotide sequence ID" value="XM_018169134.1"/>
</dbReference>